<dbReference type="PROSITE" id="PS50181">
    <property type="entry name" value="FBOX"/>
    <property type="match status" value="1"/>
</dbReference>
<evidence type="ECO:0000313" key="3">
    <source>
        <dbReference type="Proteomes" id="UP001465755"/>
    </source>
</evidence>
<dbReference type="AlphaFoldDB" id="A0AAW1NQP6"/>
<proteinExistence type="predicted"/>
<organism evidence="2 3">
    <name type="scientific">Symbiochloris irregularis</name>
    <dbReference type="NCBI Taxonomy" id="706552"/>
    <lineage>
        <taxon>Eukaryota</taxon>
        <taxon>Viridiplantae</taxon>
        <taxon>Chlorophyta</taxon>
        <taxon>core chlorophytes</taxon>
        <taxon>Trebouxiophyceae</taxon>
        <taxon>Trebouxiales</taxon>
        <taxon>Trebouxiaceae</taxon>
        <taxon>Symbiochloris</taxon>
    </lineage>
</organism>
<comment type="caution">
    <text evidence="2">The sequence shown here is derived from an EMBL/GenBank/DDBJ whole genome shotgun (WGS) entry which is preliminary data.</text>
</comment>
<dbReference type="Pfam" id="PF00646">
    <property type="entry name" value="F-box"/>
    <property type="match status" value="1"/>
</dbReference>
<dbReference type="Gene3D" id="1.20.1280.50">
    <property type="match status" value="1"/>
</dbReference>
<evidence type="ECO:0000259" key="1">
    <source>
        <dbReference type="PROSITE" id="PS50181"/>
    </source>
</evidence>
<dbReference type="EMBL" id="JALJOQ010000207">
    <property type="protein sequence ID" value="KAK9789539.1"/>
    <property type="molecule type" value="Genomic_DNA"/>
</dbReference>
<dbReference type="Proteomes" id="UP001465755">
    <property type="component" value="Unassembled WGS sequence"/>
</dbReference>
<keyword evidence="3" id="KW-1185">Reference proteome</keyword>
<evidence type="ECO:0000313" key="2">
    <source>
        <dbReference type="EMBL" id="KAK9789539.1"/>
    </source>
</evidence>
<dbReference type="InterPro" id="IPR001810">
    <property type="entry name" value="F-box_dom"/>
</dbReference>
<dbReference type="CDD" id="cd09917">
    <property type="entry name" value="F-box_SF"/>
    <property type="match status" value="1"/>
</dbReference>
<reference evidence="2 3" key="1">
    <citation type="journal article" date="2024" name="Nat. Commun.">
        <title>Phylogenomics reveals the evolutionary origins of lichenization in chlorophyte algae.</title>
        <authorList>
            <person name="Puginier C."/>
            <person name="Libourel C."/>
            <person name="Otte J."/>
            <person name="Skaloud P."/>
            <person name="Haon M."/>
            <person name="Grisel S."/>
            <person name="Petersen M."/>
            <person name="Berrin J.G."/>
            <person name="Delaux P.M."/>
            <person name="Dal Grande F."/>
            <person name="Keller J."/>
        </authorList>
    </citation>
    <scope>NUCLEOTIDE SEQUENCE [LARGE SCALE GENOMIC DNA]</scope>
    <source>
        <strain evidence="2 3">SAG 2036</strain>
    </source>
</reference>
<feature type="domain" description="F-box" evidence="1">
    <location>
        <begin position="10"/>
        <end position="58"/>
    </location>
</feature>
<gene>
    <name evidence="2" type="ORF">WJX73_000404</name>
</gene>
<dbReference type="SUPFAM" id="SSF81383">
    <property type="entry name" value="F-box domain"/>
    <property type="match status" value="1"/>
</dbReference>
<dbReference type="InterPro" id="IPR036047">
    <property type="entry name" value="F-box-like_dom_sf"/>
</dbReference>
<protein>
    <recommendedName>
        <fullName evidence="1">F-box domain-containing protein</fullName>
    </recommendedName>
</protein>
<sequence>MAARQRQDSVDTGLPLPWDLQTRILSLLDFRTQIQCERVCKAFNSLLRRPEAKIWSTVSIDHRNSCPLFENPGFTANNATRLLQRCEPILRWLTERQRGLTFLNLNFGSCRTYTGCGHRQRHLAVLLGCLNSVNVDLKVVSFGETPTQSKEHFLFRGAPVCKGTFQPAWWTSKSIVV</sequence>
<accession>A0AAW1NQP6</accession>
<name>A0AAW1NQP6_9CHLO</name>